<accession>A0AAV2NLR0</accession>
<keyword evidence="5" id="KW-0964">Secreted</keyword>
<keyword evidence="6" id="KW-0378">Hydrolase</keyword>
<dbReference type="Proteomes" id="UP001497644">
    <property type="component" value="Chromosome 2"/>
</dbReference>
<dbReference type="AlphaFoldDB" id="A0AAV2NLR0"/>
<comment type="subcellular location">
    <subcellularLocation>
        <location evidence="2">Secreted</location>
    </subcellularLocation>
</comment>
<reference evidence="10" key="1">
    <citation type="submission" date="2024-04" db="EMBL/GenBank/DDBJ databases">
        <authorList>
            <consortium name="Molecular Ecology Group"/>
        </authorList>
    </citation>
    <scope>NUCLEOTIDE SEQUENCE</scope>
</reference>
<gene>
    <name evidence="10" type="ORF">LPLAT_LOCUS6092</name>
</gene>
<evidence type="ECO:0000313" key="11">
    <source>
        <dbReference type="Proteomes" id="UP001497644"/>
    </source>
</evidence>
<comment type="catalytic activity">
    <reaction evidence="1">
        <text>a 1,2-diacyl-sn-glycero-3-phosphocholine + H2O = a 2-acyl-sn-glycero-3-phosphocholine + a fatty acid + H(+)</text>
        <dbReference type="Rhea" id="RHEA:18689"/>
        <dbReference type="ChEBI" id="CHEBI:15377"/>
        <dbReference type="ChEBI" id="CHEBI:15378"/>
        <dbReference type="ChEBI" id="CHEBI:28868"/>
        <dbReference type="ChEBI" id="CHEBI:57643"/>
        <dbReference type="ChEBI" id="CHEBI:57875"/>
        <dbReference type="EC" id="3.1.1.32"/>
    </reaction>
</comment>
<keyword evidence="7" id="KW-1015">Disulfide bond</keyword>
<evidence type="ECO:0000256" key="3">
    <source>
        <dbReference type="ARBA" id="ARBA00010701"/>
    </source>
</evidence>
<evidence type="ECO:0000313" key="10">
    <source>
        <dbReference type="EMBL" id="CAL1679996.1"/>
    </source>
</evidence>
<evidence type="ECO:0000256" key="7">
    <source>
        <dbReference type="ARBA" id="ARBA00023157"/>
    </source>
</evidence>
<dbReference type="EC" id="3.1.1.32" evidence="4"/>
<evidence type="ECO:0000256" key="4">
    <source>
        <dbReference type="ARBA" id="ARBA00013179"/>
    </source>
</evidence>
<dbReference type="GO" id="GO:0008970">
    <property type="term" value="F:phospholipase A1 activity"/>
    <property type="evidence" value="ECO:0007669"/>
    <property type="project" value="UniProtKB-EC"/>
</dbReference>
<organism evidence="10 11">
    <name type="scientific">Lasius platythorax</name>
    <dbReference type="NCBI Taxonomy" id="488582"/>
    <lineage>
        <taxon>Eukaryota</taxon>
        <taxon>Metazoa</taxon>
        <taxon>Ecdysozoa</taxon>
        <taxon>Arthropoda</taxon>
        <taxon>Hexapoda</taxon>
        <taxon>Insecta</taxon>
        <taxon>Pterygota</taxon>
        <taxon>Neoptera</taxon>
        <taxon>Endopterygota</taxon>
        <taxon>Hymenoptera</taxon>
        <taxon>Apocrita</taxon>
        <taxon>Aculeata</taxon>
        <taxon>Formicoidea</taxon>
        <taxon>Formicidae</taxon>
        <taxon>Formicinae</taxon>
        <taxon>Lasius</taxon>
        <taxon>Lasius</taxon>
    </lineage>
</organism>
<dbReference type="EMBL" id="OZ034825">
    <property type="protein sequence ID" value="CAL1679996.1"/>
    <property type="molecule type" value="Genomic_DNA"/>
</dbReference>
<evidence type="ECO:0000256" key="8">
    <source>
        <dbReference type="RuleBase" id="RU004262"/>
    </source>
</evidence>
<keyword evidence="11" id="KW-1185">Reference proteome</keyword>
<evidence type="ECO:0000259" key="9">
    <source>
        <dbReference type="Pfam" id="PF00151"/>
    </source>
</evidence>
<evidence type="ECO:0000256" key="2">
    <source>
        <dbReference type="ARBA" id="ARBA00004613"/>
    </source>
</evidence>
<protein>
    <recommendedName>
        <fullName evidence="4">phospholipase A1</fullName>
        <ecNumber evidence="4">3.1.1.32</ecNumber>
    </recommendedName>
</protein>
<dbReference type="InterPro" id="IPR013818">
    <property type="entry name" value="Lipase"/>
</dbReference>
<dbReference type="PANTHER" id="PTHR11610">
    <property type="entry name" value="LIPASE"/>
    <property type="match status" value="1"/>
</dbReference>
<dbReference type="GO" id="GO:0005615">
    <property type="term" value="C:extracellular space"/>
    <property type="evidence" value="ECO:0007669"/>
    <property type="project" value="TreeGrafter"/>
</dbReference>
<proteinExistence type="inferred from homology"/>
<name>A0AAV2NLR0_9HYME</name>
<comment type="similarity">
    <text evidence="3 8">Belongs to the AB hydrolase superfamily. Lipase family.</text>
</comment>
<sequence length="281" mass="31549">MKQLIMSFDSYSSSYFSNATDATSIDCLIQDLNCIENAHKLINKDKRESTVFIHGYHRNREPIQNIVSAYCSRNTSTIALLDWTQLQPEQVNLTVINWTSTIGRIAASTFNMLKSKGYNVEAWHLIGHSMGAHIAGCIGTYTNFSWLHITGLDPAGVVFYTDMYEGCQINPDVANLTDVFYTDGNGYGTIREVGTLNIYANTGTAPQPGCCSSSNIQWCGHFKAIEWYADAVRNETRFPAIKCANCFVFLHFYDYCEKNDRIYLGPHINEKASGNYCLAIN</sequence>
<evidence type="ECO:0000256" key="6">
    <source>
        <dbReference type="ARBA" id="ARBA00022801"/>
    </source>
</evidence>
<dbReference type="InterPro" id="IPR000734">
    <property type="entry name" value="TAG_lipase"/>
</dbReference>
<feature type="domain" description="Lipase" evidence="9">
    <location>
        <begin position="35"/>
        <end position="270"/>
    </location>
</feature>
<dbReference type="Pfam" id="PF00151">
    <property type="entry name" value="Lipase"/>
    <property type="match status" value="1"/>
</dbReference>
<dbReference type="Gene3D" id="3.40.50.1820">
    <property type="entry name" value="alpha/beta hydrolase"/>
    <property type="match status" value="1"/>
</dbReference>
<dbReference type="InterPro" id="IPR029058">
    <property type="entry name" value="AB_hydrolase_fold"/>
</dbReference>
<evidence type="ECO:0000256" key="5">
    <source>
        <dbReference type="ARBA" id="ARBA00022525"/>
    </source>
</evidence>
<evidence type="ECO:0000256" key="1">
    <source>
        <dbReference type="ARBA" id="ARBA00000111"/>
    </source>
</evidence>
<dbReference type="PRINTS" id="PR00821">
    <property type="entry name" value="TAGLIPASE"/>
</dbReference>
<dbReference type="SUPFAM" id="SSF53474">
    <property type="entry name" value="alpha/beta-Hydrolases"/>
    <property type="match status" value="1"/>
</dbReference>
<dbReference type="GO" id="GO:0016042">
    <property type="term" value="P:lipid catabolic process"/>
    <property type="evidence" value="ECO:0007669"/>
    <property type="project" value="TreeGrafter"/>
</dbReference>